<sequence length="197" mass="22846">MAKRLYTLKLEISHGSDRHEISMYSENQPTVGELMKELERKTRVPYSKIQLLFKGQKLHLHSEQPLAKFAIFTGNKLQMIGERLSPSQDAVFRRILGIGKDVDLVVKSLNESTSEFSMMESGGIDRVMAKEYLPQVLKRIRGMKHDLQTFFNVLVEVEDEKYELLDDVYKHLAHVKQYITDNMQKCDSLDEKISKLI</sequence>
<feature type="domain" description="Ubiquitin-like" evidence="1">
    <location>
        <begin position="6"/>
        <end position="86"/>
    </location>
</feature>
<dbReference type="InterPro" id="IPR029071">
    <property type="entry name" value="Ubiquitin-like_domsf"/>
</dbReference>
<reference evidence="2 3" key="1">
    <citation type="journal article" date="2018" name="Sci. Rep.">
        <title>Genomic signatures of local adaptation to the degree of environmental predictability in rotifers.</title>
        <authorList>
            <person name="Franch-Gras L."/>
            <person name="Hahn C."/>
            <person name="Garcia-Roger E.M."/>
            <person name="Carmona M.J."/>
            <person name="Serra M."/>
            <person name="Gomez A."/>
        </authorList>
    </citation>
    <scope>NUCLEOTIDE SEQUENCE [LARGE SCALE GENOMIC DNA]</scope>
    <source>
        <strain evidence="2">HYR1</strain>
    </source>
</reference>
<organism evidence="2 3">
    <name type="scientific">Brachionus plicatilis</name>
    <name type="common">Marine rotifer</name>
    <name type="synonym">Brachionus muelleri</name>
    <dbReference type="NCBI Taxonomy" id="10195"/>
    <lineage>
        <taxon>Eukaryota</taxon>
        <taxon>Metazoa</taxon>
        <taxon>Spiralia</taxon>
        <taxon>Gnathifera</taxon>
        <taxon>Rotifera</taxon>
        <taxon>Eurotatoria</taxon>
        <taxon>Monogononta</taxon>
        <taxon>Pseudotrocha</taxon>
        <taxon>Ploima</taxon>
        <taxon>Brachionidae</taxon>
        <taxon>Brachionus</taxon>
    </lineage>
</organism>
<dbReference type="InterPro" id="IPR000626">
    <property type="entry name" value="Ubiquitin-like_dom"/>
</dbReference>
<dbReference type="EMBL" id="REGN01007936">
    <property type="protein sequence ID" value="RNA04865.1"/>
    <property type="molecule type" value="Genomic_DNA"/>
</dbReference>
<keyword evidence="3" id="KW-1185">Reference proteome</keyword>
<evidence type="ECO:0000313" key="3">
    <source>
        <dbReference type="Proteomes" id="UP000276133"/>
    </source>
</evidence>
<dbReference type="SUPFAM" id="SSF54236">
    <property type="entry name" value="Ubiquitin-like"/>
    <property type="match status" value="1"/>
</dbReference>
<comment type="caution">
    <text evidence="2">The sequence shown here is derived from an EMBL/GenBank/DDBJ whole genome shotgun (WGS) entry which is preliminary data.</text>
</comment>
<dbReference type="Proteomes" id="UP000276133">
    <property type="component" value="Unassembled WGS sequence"/>
</dbReference>
<protein>
    <submittedName>
        <fullName evidence="2">BAG family molecular chaperone regulator 1</fullName>
    </submittedName>
</protein>
<evidence type="ECO:0000313" key="2">
    <source>
        <dbReference type="EMBL" id="RNA04865.1"/>
    </source>
</evidence>
<dbReference type="AlphaFoldDB" id="A0A3M7Q1G6"/>
<name>A0A3M7Q1G6_BRAPC</name>
<gene>
    <name evidence="2" type="ORF">BpHYR1_017322</name>
</gene>
<evidence type="ECO:0000259" key="1">
    <source>
        <dbReference type="PROSITE" id="PS50053"/>
    </source>
</evidence>
<dbReference type="Pfam" id="PF00240">
    <property type="entry name" value="ubiquitin"/>
    <property type="match status" value="1"/>
</dbReference>
<accession>A0A3M7Q1G6</accession>
<dbReference type="PROSITE" id="PS50053">
    <property type="entry name" value="UBIQUITIN_2"/>
    <property type="match status" value="1"/>
</dbReference>
<dbReference type="Gene3D" id="3.10.20.90">
    <property type="entry name" value="Phosphatidylinositol 3-kinase Catalytic Subunit, Chain A, domain 1"/>
    <property type="match status" value="1"/>
</dbReference>
<proteinExistence type="predicted"/>
<dbReference type="OrthoDB" id="417450at2759"/>
<dbReference type="STRING" id="10195.A0A3M7Q1G6"/>